<evidence type="ECO:0000313" key="2">
    <source>
        <dbReference type="EMBL" id="CDQ97203.1"/>
    </source>
</evidence>
<proteinExistence type="predicted"/>
<feature type="region of interest" description="Disordered" evidence="1">
    <location>
        <begin position="150"/>
        <end position="174"/>
    </location>
</feature>
<feature type="region of interest" description="Disordered" evidence="1">
    <location>
        <begin position="274"/>
        <end position="325"/>
    </location>
</feature>
<dbReference type="STRING" id="8022.A0A060YZB5"/>
<dbReference type="AlphaFoldDB" id="A0A060YZB5"/>
<feature type="region of interest" description="Disordered" evidence="1">
    <location>
        <begin position="86"/>
        <end position="125"/>
    </location>
</feature>
<feature type="compositionally biased region" description="Basic residues" evidence="1">
    <location>
        <begin position="209"/>
        <end position="220"/>
    </location>
</feature>
<dbReference type="Proteomes" id="UP000193380">
    <property type="component" value="Unassembled WGS sequence"/>
</dbReference>
<dbReference type="PaxDb" id="8022-A0A060YZB5"/>
<feature type="compositionally biased region" description="Polar residues" evidence="1">
    <location>
        <begin position="91"/>
        <end position="111"/>
    </location>
</feature>
<evidence type="ECO:0000256" key="1">
    <source>
        <dbReference type="SAM" id="MobiDB-lite"/>
    </source>
</evidence>
<feature type="region of interest" description="Disordered" evidence="1">
    <location>
        <begin position="373"/>
        <end position="414"/>
    </location>
</feature>
<reference evidence="2" key="2">
    <citation type="submission" date="2014-03" db="EMBL/GenBank/DDBJ databases">
        <authorList>
            <person name="Genoscope - CEA"/>
        </authorList>
    </citation>
    <scope>NUCLEOTIDE SEQUENCE</scope>
</reference>
<name>A0A060YZB5_ONCMY</name>
<feature type="region of interest" description="Disordered" evidence="1">
    <location>
        <begin position="199"/>
        <end position="238"/>
    </location>
</feature>
<feature type="region of interest" description="Disordered" evidence="1">
    <location>
        <begin position="1"/>
        <end position="62"/>
    </location>
</feature>
<sequence>MKIGTLSLGMKEARDKRNSLPHSLPSDPPTLVPSQHCPSPPTLSQSSPLSLQTPRPREEGLQQHLSVIQSTGLAASSMPLALLTQPRRETSPSPLSASTIPLITSPKGRTTSSPKPPKLLPSSPQNLPLSLCTSLSRSVPLSSSPQSFPLLTSPIANSQQTKPLKTPGSGKASKRKLLEESLSQINEFRLKQSLLSQGQTFPAAQPKKQQGHRTSRKAAGKHQVAPCSPPPSSQNNHSNLFLSSALLGLAAHPNGVIQSTTAQDAPLALITKPRKDSNKDLSGAGASLSLPVNLSTGGRAHLASSQGPPARPATSPSPATARGPRKIKAPKLQAPNLQVQAHALAPMAAWKGLSQSHLVQSLSPSDYPALSGTLLSDSDSNSESDADVSGGKLKDPKLKLPSSGSASKREKTPLKLTKGHASLLSNSTNHTATSCSPLNLQVIKTPNIVTSSSALAYHSSPSSSYSLAMPPGNRRQHALNAWYIVKAAQVLNCPITANLASDYLNPYPNLNH</sequence>
<evidence type="ECO:0000313" key="3">
    <source>
        <dbReference type="Proteomes" id="UP000193380"/>
    </source>
</evidence>
<gene>
    <name evidence="2" type="ORF">GSONMT00051897001</name>
</gene>
<feature type="compositionally biased region" description="Low complexity" evidence="1">
    <location>
        <begin position="42"/>
        <end position="54"/>
    </location>
</feature>
<organism evidence="2 3">
    <name type="scientific">Oncorhynchus mykiss</name>
    <name type="common">Rainbow trout</name>
    <name type="synonym">Salmo gairdneri</name>
    <dbReference type="NCBI Taxonomy" id="8022"/>
    <lineage>
        <taxon>Eukaryota</taxon>
        <taxon>Metazoa</taxon>
        <taxon>Chordata</taxon>
        <taxon>Craniata</taxon>
        <taxon>Vertebrata</taxon>
        <taxon>Euteleostomi</taxon>
        <taxon>Actinopterygii</taxon>
        <taxon>Neopterygii</taxon>
        <taxon>Teleostei</taxon>
        <taxon>Protacanthopterygii</taxon>
        <taxon>Salmoniformes</taxon>
        <taxon>Salmonidae</taxon>
        <taxon>Salmoninae</taxon>
        <taxon>Oncorhynchus</taxon>
    </lineage>
</organism>
<accession>A0A060YZB5</accession>
<dbReference type="EMBL" id="FR929406">
    <property type="protein sequence ID" value="CDQ97203.1"/>
    <property type="molecule type" value="Genomic_DNA"/>
</dbReference>
<protein>
    <submittedName>
        <fullName evidence="2">Uncharacterized protein</fullName>
    </submittedName>
</protein>
<feature type="compositionally biased region" description="Low complexity" evidence="1">
    <location>
        <begin position="312"/>
        <end position="322"/>
    </location>
</feature>
<reference evidence="2" key="1">
    <citation type="journal article" date="2014" name="Nat. Commun.">
        <title>The rainbow trout genome provides novel insights into evolution after whole-genome duplication in vertebrates.</title>
        <authorList>
            <person name="Berthelot C."/>
            <person name="Brunet F."/>
            <person name="Chalopin D."/>
            <person name="Juanchich A."/>
            <person name="Bernard M."/>
            <person name="Noel B."/>
            <person name="Bento P."/>
            <person name="Da Silva C."/>
            <person name="Labadie K."/>
            <person name="Alberti A."/>
            <person name="Aury J.M."/>
            <person name="Louis A."/>
            <person name="Dehais P."/>
            <person name="Bardou P."/>
            <person name="Montfort J."/>
            <person name="Klopp C."/>
            <person name="Cabau C."/>
            <person name="Gaspin C."/>
            <person name="Thorgaard G.H."/>
            <person name="Boussaha M."/>
            <person name="Quillet E."/>
            <person name="Guyomard R."/>
            <person name="Galiana D."/>
            <person name="Bobe J."/>
            <person name="Volff J.N."/>
            <person name="Genet C."/>
            <person name="Wincker P."/>
            <person name="Jaillon O."/>
            <person name="Roest Crollius H."/>
            <person name="Guiguen Y."/>
        </authorList>
    </citation>
    <scope>NUCLEOTIDE SEQUENCE [LARGE SCALE GENOMIC DNA]</scope>
</reference>